<dbReference type="EMBL" id="SMLG01000008">
    <property type="protein sequence ID" value="TDE43194.1"/>
    <property type="molecule type" value="Genomic_DNA"/>
</dbReference>
<accession>A0A4R5F5Z3</accession>
<keyword evidence="1" id="KW-0732">Signal</keyword>
<name>A0A4R5F5Z3_9FLAO</name>
<feature type="signal peptide" evidence="1">
    <location>
        <begin position="1"/>
        <end position="21"/>
    </location>
</feature>
<dbReference type="AlphaFoldDB" id="A0A4R5F5Z3"/>
<organism evidence="2 3">
    <name type="scientific">Flavobacterium rhamnosiphilum</name>
    <dbReference type="NCBI Taxonomy" id="2541724"/>
    <lineage>
        <taxon>Bacteria</taxon>
        <taxon>Pseudomonadati</taxon>
        <taxon>Bacteroidota</taxon>
        <taxon>Flavobacteriia</taxon>
        <taxon>Flavobacteriales</taxon>
        <taxon>Flavobacteriaceae</taxon>
        <taxon>Flavobacterium</taxon>
    </lineage>
</organism>
<evidence type="ECO:0000313" key="2">
    <source>
        <dbReference type="EMBL" id="TDE43194.1"/>
    </source>
</evidence>
<evidence type="ECO:0000256" key="1">
    <source>
        <dbReference type="SAM" id="SignalP"/>
    </source>
</evidence>
<gene>
    <name evidence="2" type="ORF">E0I26_11310</name>
</gene>
<keyword evidence="3" id="KW-1185">Reference proteome</keyword>
<dbReference type="RefSeq" id="WP_131916585.1">
    <property type="nucleotide sequence ID" value="NZ_SMLG01000008.1"/>
</dbReference>
<feature type="chain" id="PRO_5020690821" evidence="1">
    <location>
        <begin position="22"/>
        <end position="395"/>
    </location>
</feature>
<sequence>MKLNYLLGLFLFPLFTLNAQSISTELVEYQVLREPKISIDANSRQYSVTVTSPYNLTSDEVYAQSKVDFQTELKNFDKVTTDSQNEFKQKLADYDADVAKASAKYKSESEEFKKLTLLERLTLQDKNQNPKLVLPNRPLYVAPLKPVYHEPNLQNFVIIDNNVLASQVNIDGFTKDGNYLTILLDIKKTNFQDNSGQTYANQPTTLIVKQNGQEKINKIFFQEYKYISSSPTNNINKPHEEQQHLRKVVAFINDYLNETFAFKTIRYSVRLQRVKNKGQYDDLEKADIYVSTNLKKLSPENPQINAVAFTGMQKGIDIWRETLTKIDFKDPKTDFNAKIAKFIYFNLMNLNLALDKKTEAEKVLNEMQENLIYIKLNSSEETELKAIEKQIYKTT</sequence>
<protein>
    <submittedName>
        <fullName evidence="2">Uncharacterized protein</fullName>
    </submittedName>
</protein>
<dbReference type="Proteomes" id="UP000294814">
    <property type="component" value="Unassembled WGS sequence"/>
</dbReference>
<proteinExistence type="predicted"/>
<comment type="caution">
    <text evidence="2">The sequence shown here is derived from an EMBL/GenBank/DDBJ whole genome shotgun (WGS) entry which is preliminary data.</text>
</comment>
<evidence type="ECO:0000313" key="3">
    <source>
        <dbReference type="Proteomes" id="UP000294814"/>
    </source>
</evidence>
<reference evidence="2 3" key="1">
    <citation type="submission" date="2019-03" db="EMBL/GenBank/DDBJ databases">
        <title>Novel species of Flavobacterium.</title>
        <authorList>
            <person name="Liu Q."/>
            <person name="Xin Y.-H."/>
        </authorList>
    </citation>
    <scope>NUCLEOTIDE SEQUENCE [LARGE SCALE GENOMIC DNA]</scope>
    <source>
        <strain evidence="2 3">LB3P52</strain>
    </source>
</reference>
<dbReference type="OrthoDB" id="747621at2"/>